<evidence type="ECO:0000313" key="2">
    <source>
        <dbReference type="Proteomes" id="UP000321814"/>
    </source>
</evidence>
<accession>A0A5C8LYS0</accession>
<name>A0A5C8LYS0_9GAMM</name>
<reference evidence="1 2" key="1">
    <citation type="submission" date="2019-08" db="EMBL/GenBank/DDBJ databases">
        <title>Draft genome analysis of Rheinheimera tangshanensis isolated from the roots of fresh rice plants (Oryza sativa).</title>
        <authorList>
            <person name="Yu Q."/>
            <person name="Qi Y."/>
            <person name="Zhang H."/>
            <person name="Pu J."/>
        </authorList>
    </citation>
    <scope>NUCLEOTIDE SEQUENCE [LARGE SCALE GENOMIC DNA]</scope>
    <source>
        <strain evidence="1 2">JA3-B52</strain>
    </source>
</reference>
<evidence type="ECO:0000313" key="1">
    <source>
        <dbReference type="EMBL" id="TXK81313.1"/>
    </source>
</evidence>
<dbReference type="Proteomes" id="UP000321814">
    <property type="component" value="Unassembled WGS sequence"/>
</dbReference>
<comment type="caution">
    <text evidence="1">The sequence shown here is derived from an EMBL/GenBank/DDBJ whole genome shotgun (WGS) entry which is preliminary data.</text>
</comment>
<sequence>MTNPIEEQRQVIDQLYHIVKGSCPVDVQKARCTFRYERFIDGSSRVEQEFYFTKDDKESSETLKPELRRPVMELVKDLHAKMKSHTGGDWSEFTLFINEDGTVTSTFGYGN</sequence>
<gene>
    <name evidence="1" type="ORF">FU839_09395</name>
</gene>
<dbReference type="RefSeq" id="WP_147904141.1">
    <property type="nucleotide sequence ID" value="NZ_BAAAGC010000007.1"/>
</dbReference>
<dbReference type="OrthoDB" id="8453362at2"/>
<protein>
    <recommendedName>
        <fullName evidence="3">DUF600 family protein</fullName>
    </recommendedName>
</protein>
<dbReference type="SUPFAM" id="SSF160424">
    <property type="entry name" value="BH3703-like"/>
    <property type="match status" value="1"/>
</dbReference>
<keyword evidence="2" id="KW-1185">Reference proteome</keyword>
<dbReference type="EMBL" id="VRLR01000004">
    <property type="protein sequence ID" value="TXK81313.1"/>
    <property type="molecule type" value="Genomic_DNA"/>
</dbReference>
<dbReference type="AlphaFoldDB" id="A0A5C8LYS0"/>
<dbReference type="InterPro" id="IPR036170">
    <property type="entry name" value="YezG-like_sf"/>
</dbReference>
<proteinExistence type="predicted"/>
<organism evidence="1 2">
    <name type="scientific">Rheinheimera tangshanensis</name>
    <dbReference type="NCBI Taxonomy" id="400153"/>
    <lineage>
        <taxon>Bacteria</taxon>
        <taxon>Pseudomonadati</taxon>
        <taxon>Pseudomonadota</taxon>
        <taxon>Gammaproteobacteria</taxon>
        <taxon>Chromatiales</taxon>
        <taxon>Chromatiaceae</taxon>
        <taxon>Rheinheimera</taxon>
    </lineage>
</organism>
<evidence type="ECO:0008006" key="3">
    <source>
        <dbReference type="Google" id="ProtNLM"/>
    </source>
</evidence>